<evidence type="ECO:0000313" key="12">
    <source>
        <dbReference type="Proteomes" id="UP000182938"/>
    </source>
</evidence>
<comment type="pathway">
    <text evidence="9">Cofactor biosynthesis; tetrahydrofolate biosynthesis; 2-amino-4-hydroxy-6-hydroxymethyl-7,8-dihydropteridine diphosphate from 7,8-dihydroneopterin triphosphate: step 3/4.</text>
</comment>
<dbReference type="NCBIfam" id="TIGR00525">
    <property type="entry name" value="folB"/>
    <property type="match status" value="1"/>
</dbReference>
<evidence type="ECO:0000256" key="9">
    <source>
        <dbReference type="RuleBase" id="RU362079"/>
    </source>
</evidence>
<proteinExistence type="inferred from homology"/>
<dbReference type="Gene3D" id="3.30.1130.10">
    <property type="match status" value="1"/>
</dbReference>
<dbReference type="GO" id="GO:0016301">
    <property type="term" value="F:kinase activity"/>
    <property type="evidence" value="ECO:0007669"/>
    <property type="project" value="UniProtKB-KW"/>
</dbReference>
<comment type="similarity">
    <text evidence="9">Belongs to the DHNA family.</text>
</comment>
<dbReference type="PROSITE" id="PS00794">
    <property type="entry name" value="HPPK"/>
    <property type="match status" value="1"/>
</dbReference>
<keyword evidence="12" id="KW-1185">Reference proteome</keyword>
<dbReference type="PANTHER" id="PTHR43071">
    <property type="entry name" value="2-AMINO-4-HYDROXY-6-HYDROXYMETHYLDIHYDROPTERIDINE PYROPHOSPHOKINASE"/>
    <property type="match status" value="1"/>
</dbReference>
<accession>A0A1L3MIU9</accession>
<dbReference type="InterPro" id="IPR043133">
    <property type="entry name" value="GTP-CH-I_C/QueF"/>
</dbReference>
<dbReference type="CDD" id="cd00483">
    <property type="entry name" value="HPPK"/>
    <property type="match status" value="1"/>
</dbReference>
<keyword evidence="4" id="KW-0808">Transferase</keyword>
<comment type="catalytic activity">
    <reaction evidence="9">
        <text>7,8-dihydroneopterin = 6-hydroxymethyl-7,8-dihydropterin + glycolaldehyde</text>
        <dbReference type="Rhea" id="RHEA:10540"/>
        <dbReference type="ChEBI" id="CHEBI:17001"/>
        <dbReference type="ChEBI" id="CHEBI:17071"/>
        <dbReference type="ChEBI" id="CHEBI:44841"/>
        <dbReference type="EC" id="4.1.2.25"/>
    </reaction>
</comment>
<dbReference type="InterPro" id="IPR000550">
    <property type="entry name" value="Hppk"/>
</dbReference>
<dbReference type="Proteomes" id="UP000182938">
    <property type="component" value="Chromosome"/>
</dbReference>
<evidence type="ECO:0000259" key="10">
    <source>
        <dbReference type="PROSITE" id="PS00794"/>
    </source>
</evidence>
<dbReference type="NCBIfam" id="TIGR01498">
    <property type="entry name" value="folK"/>
    <property type="match status" value="1"/>
</dbReference>
<keyword evidence="5" id="KW-0547">Nucleotide-binding</keyword>
<keyword evidence="6 11" id="KW-0418">Kinase</keyword>
<sequence>MRDRISLLGVRARGFHGVLPDEKRDGQDFVVDVVLHLDLAPAGASDDLERTVSYAEVGADVVARIEGPSLDLIESLAEQIAGDALARPLVRAVDVTVHKPSAPVGVPFGDVSVNVHRRREVPVVIALGANLGDSARTLQAAVDDLGDAVRGVRRAPFVTTEPVGGPDQPRYTNSVLVATTSLSPGELLERLHAVEARHGRVREVRWGARTLDLDLVQYGDPRDGSDVIRDAPELTLPHPRAHERGFVLQPWSRVDPEAVLRVGGEVRRVAELLAEVATDDIEEL</sequence>
<protein>
    <recommendedName>
        <fullName evidence="9">Bifunctional folate synthesis protein</fullName>
    </recommendedName>
    <domain>
        <recommendedName>
            <fullName evidence="9">Dihydroneopterin aldolase</fullName>
            <shortName evidence="9">DHNA</shortName>
            <ecNumber evidence="9">4.1.2.25</ecNumber>
        </recommendedName>
        <alternativeName>
            <fullName evidence="9">7,8-dihydroneopterin aldolase</fullName>
        </alternativeName>
    </domain>
    <domain>
        <recommendedName>
            <fullName evidence="9">2-amino-4-hydroxy-6-hydroxymethyldihydropteridine pyrophosphokinase</fullName>
            <ecNumber evidence="9">2.7.6.3</ecNumber>
        </recommendedName>
        <alternativeName>
            <fullName evidence="9">6-hydroxymethyl-7,8-dihydropterin pyrophosphokinase</fullName>
            <shortName evidence="9">PPPK</shortName>
        </alternativeName>
        <alternativeName>
            <fullName evidence="9">7,8-dihydro-6-hydroxymethylpterin pyrophosphokinase</fullName>
            <shortName evidence="9">HPPK</shortName>
        </alternativeName>
    </domain>
</protein>
<name>A0A1L3MIU9_9MICO</name>
<reference evidence="11 12" key="1">
    <citation type="submission" date="2015-11" db="EMBL/GenBank/DDBJ databases">
        <authorList>
            <person name="Zhang Y."/>
            <person name="Guo Z."/>
        </authorList>
    </citation>
    <scope>NUCLEOTIDE SEQUENCE [LARGE SCALE GENOMIC DNA]</scope>
    <source>
        <strain evidence="11 12">YFY001</strain>
    </source>
</reference>
<keyword evidence="7" id="KW-0067">ATP-binding</keyword>
<dbReference type="SUPFAM" id="SSF55083">
    <property type="entry name" value="6-hydroxymethyl-7,8-dihydropterin pyrophosphokinase, HPPK"/>
    <property type="match status" value="1"/>
</dbReference>
<evidence type="ECO:0000256" key="4">
    <source>
        <dbReference type="ARBA" id="ARBA00022679"/>
    </source>
</evidence>
<dbReference type="RefSeq" id="WP_072625456.1">
    <property type="nucleotide sequence ID" value="NZ_CP013290.1"/>
</dbReference>
<dbReference type="InterPro" id="IPR006156">
    <property type="entry name" value="Dihydroneopterin_aldolase"/>
</dbReference>
<dbReference type="EMBL" id="CP013290">
    <property type="protein sequence ID" value="APH02303.1"/>
    <property type="molecule type" value="Genomic_DNA"/>
</dbReference>
<comment type="pathway">
    <text evidence="2">Cofactor biosynthesis; tetrahydrofolate biosynthesis; 2-amino-4-hydroxy-6-hydroxymethyl-7,8-dihydropteridine diphosphate from 7,8-dihydroneopterin triphosphate: step 4/4.</text>
</comment>
<dbReference type="SMART" id="SM00905">
    <property type="entry name" value="FolB"/>
    <property type="match status" value="1"/>
</dbReference>
<comment type="similarity">
    <text evidence="3">In the N-terminal section; belongs to the DHNA family.</text>
</comment>
<dbReference type="Pfam" id="PF01288">
    <property type="entry name" value="HPPK"/>
    <property type="match status" value="1"/>
</dbReference>
<evidence type="ECO:0000256" key="1">
    <source>
        <dbReference type="ARBA" id="ARBA00000198"/>
    </source>
</evidence>
<dbReference type="SUPFAM" id="SSF55620">
    <property type="entry name" value="Tetrahydrobiopterin biosynthesis enzymes-like"/>
    <property type="match status" value="1"/>
</dbReference>
<dbReference type="GO" id="GO:0003848">
    <property type="term" value="F:2-amino-4-hydroxy-6-hydroxymethyldihydropteridine diphosphokinase activity"/>
    <property type="evidence" value="ECO:0007669"/>
    <property type="project" value="UniProtKB-EC"/>
</dbReference>
<evidence type="ECO:0000256" key="5">
    <source>
        <dbReference type="ARBA" id="ARBA00022741"/>
    </source>
</evidence>
<evidence type="ECO:0000313" key="11">
    <source>
        <dbReference type="EMBL" id="APH02303.1"/>
    </source>
</evidence>
<comment type="function">
    <text evidence="9">Catalyzes the conversion of 7,8-dihydroneopterin to 6-hydroxymethyl-7,8-dihydropterin.</text>
</comment>
<gene>
    <name evidence="11" type="ORF">ASJ30_12820</name>
</gene>
<dbReference type="GO" id="GO:0046654">
    <property type="term" value="P:tetrahydrofolate biosynthetic process"/>
    <property type="evidence" value="ECO:0007669"/>
    <property type="project" value="UniProtKB-UniRule"/>
</dbReference>
<organism evidence="11 12">
    <name type="scientific">Janibacter indicus</name>
    <dbReference type="NCBI Taxonomy" id="857417"/>
    <lineage>
        <taxon>Bacteria</taxon>
        <taxon>Bacillati</taxon>
        <taxon>Actinomycetota</taxon>
        <taxon>Actinomycetes</taxon>
        <taxon>Micrococcales</taxon>
        <taxon>Intrasporangiaceae</taxon>
        <taxon>Janibacter</taxon>
    </lineage>
</organism>
<dbReference type="PANTHER" id="PTHR43071:SF1">
    <property type="entry name" value="2-AMINO-4-HYDROXY-6-HYDROXYMETHYLDIHYDROPTERIDINE PYROPHOSPHOKINASE"/>
    <property type="match status" value="1"/>
</dbReference>
<dbReference type="InterPro" id="IPR006157">
    <property type="entry name" value="FolB_dom"/>
</dbReference>
<dbReference type="AlphaFoldDB" id="A0A1L3MIU9"/>
<dbReference type="GO" id="GO:0004150">
    <property type="term" value="F:dihydroneopterin aldolase activity"/>
    <property type="evidence" value="ECO:0007669"/>
    <property type="project" value="UniProtKB-UniRule"/>
</dbReference>
<dbReference type="CDD" id="cd00534">
    <property type="entry name" value="DHNA_DHNTPE"/>
    <property type="match status" value="1"/>
</dbReference>
<dbReference type="KEGG" id="jte:ASJ30_12820"/>
<dbReference type="UniPathway" id="UPA00077">
    <property type="reaction ID" value="UER00154"/>
</dbReference>
<feature type="domain" description="7,8-dihydro-6-hydroxymethylpterin-pyrophosphokinase" evidence="10">
    <location>
        <begin position="205"/>
        <end position="216"/>
    </location>
</feature>
<evidence type="ECO:0000256" key="3">
    <source>
        <dbReference type="ARBA" id="ARBA00009640"/>
    </source>
</evidence>
<evidence type="ECO:0000256" key="7">
    <source>
        <dbReference type="ARBA" id="ARBA00022840"/>
    </source>
</evidence>
<dbReference type="Gene3D" id="3.30.70.560">
    <property type="entry name" value="7,8-Dihydro-6-hydroxymethylpterin-pyrophosphokinase HPPK"/>
    <property type="match status" value="1"/>
</dbReference>
<dbReference type="EC" id="4.1.2.25" evidence="9"/>
<keyword evidence="9" id="KW-0456">Lyase</keyword>
<keyword evidence="8 9" id="KW-0289">Folate biosynthesis</keyword>
<dbReference type="NCBIfam" id="TIGR00526">
    <property type="entry name" value="folB_dom"/>
    <property type="match status" value="1"/>
</dbReference>
<evidence type="ECO:0000256" key="6">
    <source>
        <dbReference type="ARBA" id="ARBA00022777"/>
    </source>
</evidence>
<dbReference type="GO" id="GO:0005524">
    <property type="term" value="F:ATP binding"/>
    <property type="evidence" value="ECO:0007669"/>
    <property type="project" value="UniProtKB-KW"/>
</dbReference>
<dbReference type="GO" id="GO:0046656">
    <property type="term" value="P:folic acid biosynthetic process"/>
    <property type="evidence" value="ECO:0007669"/>
    <property type="project" value="UniProtKB-UniRule"/>
</dbReference>
<dbReference type="InterPro" id="IPR035907">
    <property type="entry name" value="Hppk_sf"/>
</dbReference>
<comment type="catalytic activity">
    <reaction evidence="1">
        <text>6-hydroxymethyl-7,8-dihydropterin + ATP = (7,8-dihydropterin-6-yl)methyl diphosphate + AMP + H(+)</text>
        <dbReference type="Rhea" id="RHEA:11412"/>
        <dbReference type="ChEBI" id="CHEBI:15378"/>
        <dbReference type="ChEBI" id="CHEBI:30616"/>
        <dbReference type="ChEBI" id="CHEBI:44841"/>
        <dbReference type="ChEBI" id="CHEBI:72950"/>
        <dbReference type="ChEBI" id="CHEBI:456215"/>
        <dbReference type="EC" id="2.7.6.3"/>
    </reaction>
</comment>
<dbReference type="EC" id="2.7.6.3" evidence="9"/>
<evidence type="ECO:0000256" key="8">
    <source>
        <dbReference type="ARBA" id="ARBA00022909"/>
    </source>
</evidence>
<dbReference type="Pfam" id="PF02152">
    <property type="entry name" value="FolB"/>
    <property type="match status" value="1"/>
</dbReference>
<evidence type="ECO:0000256" key="2">
    <source>
        <dbReference type="ARBA" id="ARBA00005051"/>
    </source>
</evidence>